<keyword evidence="2 7" id="KW-0699">rRNA-binding</keyword>
<dbReference type="InterPro" id="IPR022801">
    <property type="entry name" value="Ribosomal_uS4"/>
</dbReference>
<dbReference type="FunFam" id="3.10.290.10:FF:000001">
    <property type="entry name" value="30S ribosomal protein S4"/>
    <property type="match status" value="1"/>
</dbReference>
<evidence type="ECO:0000259" key="10">
    <source>
        <dbReference type="SMART" id="SM01390"/>
    </source>
</evidence>
<name>A0A0X3ALT7_9FLAO</name>
<protein>
    <recommendedName>
        <fullName evidence="6 7">Small ribosomal subunit protein uS4</fullName>
    </recommendedName>
</protein>
<sequence length="203" mass="23312">MARYIGPKTKIARKFGQAIYGEDKYFERRKYPPGQHGPNKRRGAKKSEYAVQLAEKQKAKYTYGILERQFANLFNKAQRSKGITGEVLLQLCESRLDNVVYRFGLSNTRAGSRQLVSHKHITVNGEIVNIPSYLLKPGDVIGVREKSKSLQVIKDALANNSHKTYEWLVWNDEKLSGDFKVVPERIQIPEDIKEQLIVELYSK</sequence>
<dbReference type="GO" id="GO:0019843">
    <property type="term" value="F:rRNA binding"/>
    <property type="evidence" value="ECO:0007669"/>
    <property type="project" value="UniProtKB-UniRule"/>
</dbReference>
<dbReference type="InterPro" id="IPR005709">
    <property type="entry name" value="Ribosomal_uS4_bac-type"/>
</dbReference>
<dbReference type="Gene3D" id="3.10.290.10">
    <property type="entry name" value="RNA-binding S4 domain"/>
    <property type="match status" value="1"/>
</dbReference>
<evidence type="ECO:0000256" key="3">
    <source>
        <dbReference type="ARBA" id="ARBA00022884"/>
    </source>
</evidence>
<dbReference type="Pfam" id="PF01479">
    <property type="entry name" value="S4"/>
    <property type="match status" value="1"/>
</dbReference>
<evidence type="ECO:0000259" key="9">
    <source>
        <dbReference type="SMART" id="SM00363"/>
    </source>
</evidence>
<dbReference type="STRING" id="1586267.GCA_001418685_00983"/>
<reference evidence="11 12" key="1">
    <citation type="submission" date="2016-01" db="EMBL/GenBank/DDBJ databases">
        <authorList>
            <person name="McClelland M."/>
            <person name="Jain A."/>
            <person name="Saraogi P."/>
            <person name="Mendelson R."/>
            <person name="Westerman R."/>
            <person name="SanMiguel P."/>
            <person name="Csonka L."/>
        </authorList>
    </citation>
    <scope>NUCLEOTIDE SEQUENCE [LARGE SCALE GENOMIC DNA]</scope>
    <source>
        <strain evidence="11 12">R-53146</strain>
    </source>
</reference>
<feature type="domain" description="Small ribosomal subunit protein uS4 N-terminal" evidence="10">
    <location>
        <begin position="3"/>
        <end position="93"/>
    </location>
</feature>
<dbReference type="Pfam" id="PF00163">
    <property type="entry name" value="Ribosomal_S4"/>
    <property type="match status" value="1"/>
</dbReference>
<dbReference type="SMART" id="SM01390">
    <property type="entry name" value="Ribosomal_S4"/>
    <property type="match status" value="1"/>
</dbReference>
<dbReference type="Proteomes" id="UP000182761">
    <property type="component" value="Unassembled WGS sequence"/>
</dbReference>
<evidence type="ECO:0000313" key="12">
    <source>
        <dbReference type="Proteomes" id="UP000182761"/>
    </source>
</evidence>
<dbReference type="SUPFAM" id="SSF55174">
    <property type="entry name" value="Alpha-L RNA-binding motif"/>
    <property type="match status" value="1"/>
</dbReference>
<dbReference type="GO" id="GO:0015935">
    <property type="term" value="C:small ribosomal subunit"/>
    <property type="evidence" value="ECO:0007669"/>
    <property type="project" value="InterPro"/>
</dbReference>
<dbReference type="InterPro" id="IPR036986">
    <property type="entry name" value="S4_RNA-bd_sf"/>
</dbReference>
<comment type="similarity">
    <text evidence="1 7">Belongs to the universal ribosomal protein uS4 family.</text>
</comment>
<dbReference type="InterPro" id="IPR002942">
    <property type="entry name" value="S4_RNA-bd"/>
</dbReference>
<gene>
    <name evidence="7" type="primary">rpsD</name>
    <name evidence="11" type="ORF">Ga0061079_10598</name>
</gene>
<feature type="domain" description="RNA-binding S4" evidence="9">
    <location>
        <begin position="94"/>
        <end position="158"/>
    </location>
</feature>
<evidence type="ECO:0000256" key="2">
    <source>
        <dbReference type="ARBA" id="ARBA00022730"/>
    </source>
</evidence>
<dbReference type="Gene3D" id="1.10.1050.10">
    <property type="entry name" value="Ribosomal Protein S4 Delta 41, Chain A, domain 1"/>
    <property type="match status" value="1"/>
</dbReference>
<comment type="function">
    <text evidence="7">One of the primary rRNA binding proteins, it binds directly to 16S rRNA where it nucleates assembly of the body of the 30S subunit.</text>
</comment>
<evidence type="ECO:0000256" key="4">
    <source>
        <dbReference type="ARBA" id="ARBA00022980"/>
    </source>
</evidence>
<comment type="function">
    <text evidence="7">With S5 and S12 plays an important role in translational accuracy.</text>
</comment>
<dbReference type="RefSeq" id="WP_055425349.1">
    <property type="nucleotide sequence ID" value="NZ_FCOR01000005.1"/>
</dbReference>
<evidence type="ECO:0000256" key="8">
    <source>
        <dbReference type="SAM" id="MobiDB-lite"/>
    </source>
</evidence>
<evidence type="ECO:0000256" key="5">
    <source>
        <dbReference type="ARBA" id="ARBA00023274"/>
    </source>
</evidence>
<dbReference type="CDD" id="cd00165">
    <property type="entry name" value="S4"/>
    <property type="match status" value="1"/>
</dbReference>
<dbReference type="InterPro" id="IPR001912">
    <property type="entry name" value="Ribosomal_uS4_N"/>
</dbReference>
<dbReference type="OrthoDB" id="9803672at2"/>
<keyword evidence="12" id="KW-1185">Reference proteome</keyword>
<evidence type="ECO:0000256" key="1">
    <source>
        <dbReference type="ARBA" id="ARBA00007465"/>
    </source>
</evidence>
<dbReference type="EMBL" id="FCOR01000005">
    <property type="protein sequence ID" value="CVK16139.1"/>
    <property type="molecule type" value="Genomic_DNA"/>
</dbReference>
<comment type="subunit">
    <text evidence="7">Part of the 30S ribosomal subunit. Contacts protein S5. The interaction surface between S4 and S5 is involved in control of translational fidelity.</text>
</comment>
<dbReference type="NCBIfam" id="TIGR01017">
    <property type="entry name" value="rpsD_bact"/>
    <property type="match status" value="1"/>
</dbReference>
<keyword evidence="4 7" id="KW-0689">Ribosomal protein</keyword>
<dbReference type="NCBIfam" id="NF003717">
    <property type="entry name" value="PRK05327.1"/>
    <property type="match status" value="1"/>
</dbReference>
<organism evidence="11 12">
    <name type="scientific">Apibacter mensalis</name>
    <dbReference type="NCBI Taxonomy" id="1586267"/>
    <lineage>
        <taxon>Bacteria</taxon>
        <taxon>Pseudomonadati</taxon>
        <taxon>Bacteroidota</taxon>
        <taxon>Flavobacteriia</taxon>
        <taxon>Flavobacteriales</taxon>
        <taxon>Weeksellaceae</taxon>
        <taxon>Apibacter</taxon>
    </lineage>
</organism>
<evidence type="ECO:0000256" key="7">
    <source>
        <dbReference type="HAMAP-Rule" id="MF_01306"/>
    </source>
</evidence>
<keyword evidence="3 7" id="KW-0694">RNA-binding</keyword>
<accession>A0A0X3ALT7</accession>
<dbReference type="GO" id="GO:0042274">
    <property type="term" value="P:ribosomal small subunit biogenesis"/>
    <property type="evidence" value="ECO:0007669"/>
    <property type="project" value="TreeGrafter"/>
</dbReference>
<proteinExistence type="inferred from homology"/>
<dbReference type="HAMAP" id="MF_01306_B">
    <property type="entry name" value="Ribosomal_uS4_B"/>
    <property type="match status" value="1"/>
</dbReference>
<dbReference type="PROSITE" id="PS50889">
    <property type="entry name" value="S4"/>
    <property type="match status" value="1"/>
</dbReference>
<dbReference type="GO" id="GO:0006412">
    <property type="term" value="P:translation"/>
    <property type="evidence" value="ECO:0007669"/>
    <property type="project" value="UniProtKB-UniRule"/>
</dbReference>
<keyword evidence="5 7" id="KW-0687">Ribonucleoprotein</keyword>
<dbReference type="SMART" id="SM00363">
    <property type="entry name" value="S4"/>
    <property type="match status" value="1"/>
</dbReference>
<dbReference type="AlphaFoldDB" id="A0A0X3ALT7"/>
<dbReference type="GO" id="GO:0003735">
    <property type="term" value="F:structural constituent of ribosome"/>
    <property type="evidence" value="ECO:0007669"/>
    <property type="project" value="InterPro"/>
</dbReference>
<evidence type="ECO:0000313" key="11">
    <source>
        <dbReference type="EMBL" id="CVK16139.1"/>
    </source>
</evidence>
<dbReference type="PANTHER" id="PTHR11831">
    <property type="entry name" value="30S 40S RIBOSOMAL PROTEIN"/>
    <property type="match status" value="1"/>
</dbReference>
<dbReference type="PANTHER" id="PTHR11831:SF4">
    <property type="entry name" value="SMALL RIBOSOMAL SUBUNIT PROTEIN US4M"/>
    <property type="match status" value="1"/>
</dbReference>
<feature type="region of interest" description="Disordered" evidence="8">
    <location>
        <begin position="28"/>
        <end position="47"/>
    </location>
</feature>
<evidence type="ECO:0000256" key="6">
    <source>
        <dbReference type="ARBA" id="ARBA00035254"/>
    </source>
</evidence>